<dbReference type="EMBL" id="FWZT01000009">
    <property type="protein sequence ID" value="SMF29326.1"/>
    <property type="molecule type" value="Genomic_DNA"/>
</dbReference>
<comment type="subcellular location">
    <subcellularLocation>
        <location evidence="1">Cell membrane</location>
        <topology evidence="1">Multi-pass membrane protein</topology>
    </subcellularLocation>
</comment>
<feature type="transmembrane region" description="Helical" evidence="6">
    <location>
        <begin position="64"/>
        <end position="83"/>
    </location>
</feature>
<dbReference type="InterPro" id="IPR037185">
    <property type="entry name" value="EmrE-like"/>
</dbReference>
<proteinExistence type="predicted"/>
<evidence type="ECO:0000256" key="3">
    <source>
        <dbReference type="ARBA" id="ARBA00022692"/>
    </source>
</evidence>
<evidence type="ECO:0000259" key="7">
    <source>
        <dbReference type="Pfam" id="PF00892"/>
    </source>
</evidence>
<keyword evidence="9" id="KW-1185">Reference proteome</keyword>
<keyword evidence="2" id="KW-1003">Cell membrane</keyword>
<reference evidence="9" key="1">
    <citation type="submission" date="2017-04" db="EMBL/GenBank/DDBJ databases">
        <authorList>
            <person name="Varghese N."/>
            <person name="Submissions S."/>
        </authorList>
    </citation>
    <scope>NUCLEOTIDE SEQUENCE [LARGE SCALE GENOMIC DNA]</scope>
    <source>
        <strain evidence="9">RKEM611</strain>
    </source>
</reference>
<evidence type="ECO:0000313" key="8">
    <source>
        <dbReference type="EMBL" id="SMF29326.1"/>
    </source>
</evidence>
<evidence type="ECO:0000256" key="2">
    <source>
        <dbReference type="ARBA" id="ARBA00022475"/>
    </source>
</evidence>
<dbReference type="GO" id="GO:0005886">
    <property type="term" value="C:plasma membrane"/>
    <property type="evidence" value="ECO:0007669"/>
    <property type="project" value="UniProtKB-SubCell"/>
</dbReference>
<dbReference type="PANTHER" id="PTHR32322:SF18">
    <property type="entry name" value="S-ADENOSYLMETHIONINE_S-ADENOSYLHOMOCYSTEINE TRANSPORTER"/>
    <property type="match status" value="1"/>
</dbReference>
<evidence type="ECO:0000256" key="1">
    <source>
        <dbReference type="ARBA" id="ARBA00004651"/>
    </source>
</evidence>
<name>A0A1Y6BUM6_9BACT</name>
<protein>
    <submittedName>
        <fullName evidence="8">Uncharacterized membrane protein</fullName>
    </submittedName>
</protein>
<dbReference type="Pfam" id="PF00892">
    <property type="entry name" value="EamA"/>
    <property type="match status" value="2"/>
</dbReference>
<evidence type="ECO:0000256" key="5">
    <source>
        <dbReference type="ARBA" id="ARBA00023136"/>
    </source>
</evidence>
<feature type="transmembrane region" description="Helical" evidence="6">
    <location>
        <begin position="178"/>
        <end position="196"/>
    </location>
</feature>
<keyword evidence="5 6" id="KW-0472">Membrane</keyword>
<feature type="domain" description="EamA" evidence="7">
    <location>
        <begin position="150"/>
        <end position="288"/>
    </location>
</feature>
<organism evidence="8 9">
    <name type="scientific">Pseudobacteriovorax antillogorgiicola</name>
    <dbReference type="NCBI Taxonomy" id="1513793"/>
    <lineage>
        <taxon>Bacteria</taxon>
        <taxon>Pseudomonadati</taxon>
        <taxon>Bdellovibrionota</taxon>
        <taxon>Oligoflexia</taxon>
        <taxon>Oligoflexales</taxon>
        <taxon>Pseudobacteriovoracaceae</taxon>
        <taxon>Pseudobacteriovorax</taxon>
    </lineage>
</organism>
<feature type="domain" description="EamA" evidence="7">
    <location>
        <begin position="2"/>
        <end position="135"/>
    </location>
</feature>
<dbReference type="InterPro" id="IPR000620">
    <property type="entry name" value="EamA_dom"/>
</dbReference>
<keyword evidence="4 6" id="KW-1133">Transmembrane helix</keyword>
<dbReference type="PANTHER" id="PTHR32322">
    <property type="entry name" value="INNER MEMBRANE TRANSPORTER"/>
    <property type="match status" value="1"/>
</dbReference>
<evidence type="ECO:0000313" key="9">
    <source>
        <dbReference type="Proteomes" id="UP000192907"/>
    </source>
</evidence>
<dbReference type="SUPFAM" id="SSF103481">
    <property type="entry name" value="Multidrug resistance efflux transporter EmrE"/>
    <property type="match status" value="2"/>
</dbReference>
<evidence type="ECO:0000256" key="6">
    <source>
        <dbReference type="SAM" id="Phobius"/>
    </source>
</evidence>
<dbReference type="AlphaFoldDB" id="A0A1Y6BUM6"/>
<feature type="transmembrane region" description="Helical" evidence="6">
    <location>
        <begin position="31"/>
        <end position="52"/>
    </location>
</feature>
<dbReference type="RefSeq" id="WP_132319348.1">
    <property type="nucleotide sequence ID" value="NZ_FWZT01000009.1"/>
</dbReference>
<feature type="transmembrane region" description="Helical" evidence="6">
    <location>
        <begin position="6"/>
        <end position="24"/>
    </location>
</feature>
<feature type="transmembrane region" description="Helical" evidence="6">
    <location>
        <begin position="217"/>
        <end position="237"/>
    </location>
</feature>
<dbReference type="Proteomes" id="UP000192907">
    <property type="component" value="Unassembled WGS sequence"/>
</dbReference>
<gene>
    <name evidence="8" type="ORF">SAMN06296036_10994</name>
</gene>
<dbReference type="Gene3D" id="1.10.3730.20">
    <property type="match status" value="1"/>
</dbReference>
<sequence>MLGIIIAIACAFTWSLSVILLKIASNHVHPIVLNLGKNTLGLALLIPTAYLVDGPLPEISTLNLTLLFLSGFFGIGIADAMVLKAMNLLTASKVAILECLFAPFVITLSVIFFGETINFTQGLGVLAIGASLFLVLPKKGSQAKTENSLKGSILMSLGLLTMAGGILIVKPMFEEVPLFWIITIRMVAGVLGSLPPMFLLKHKRAEILQLWGMQRKFLVFIAFFLSAYVSISLWIAGYKYLQASVASVLNQTSTIFTVILAVVVLKEEFTTRKAVAAILATVGVVIISAH</sequence>
<keyword evidence="3 6" id="KW-0812">Transmembrane</keyword>
<feature type="transmembrane region" description="Helical" evidence="6">
    <location>
        <begin position="149"/>
        <end position="172"/>
    </location>
</feature>
<dbReference type="InterPro" id="IPR050638">
    <property type="entry name" value="AA-Vitamin_Transporters"/>
</dbReference>
<feature type="transmembrane region" description="Helical" evidence="6">
    <location>
        <begin position="243"/>
        <end position="265"/>
    </location>
</feature>
<feature type="transmembrane region" description="Helical" evidence="6">
    <location>
        <begin position="119"/>
        <end position="137"/>
    </location>
</feature>
<feature type="transmembrane region" description="Helical" evidence="6">
    <location>
        <begin position="95"/>
        <end position="113"/>
    </location>
</feature>
<dbReference type="OrthoDB" id="7841315at2"/>
<dbReference type="STRING" id="1513793.SAMN06296036_10994"/>
<evidence type="ECO:0000256" key="4">
    <source>
        <dbReference type="ARBA" id="ARBA00022989"/>
    </source>
</evidence>
<accession>A0A1Y6BUM6</accession>